<keyword evidence="5 8" id="KW-1133">Transmembrane helix</keyword>
<evidence type="ECO:0000256" key="8">
    <source>
        <dbReference type="SAM" id="Phobius"/>
    </source>
</evidence>
<feature type="transmembrane region" description="Helical" evidence="8">
    <location>
        <begin position="357"/>
        <end position="377"/>
    </location>
</feature>
<comment type="similarity">
    <text evidence="2">Belongs to the major facilitator superfamily. Nitrate/nitrite porter (TC 2.A.1.8) family.</text>
</comment>
<feature type="transmembrane region" description="Helical" evidence="8">
    <location>
        <begin position="44"/>
        <end position="60"/>
    </location>
</feature>
<keyword evidence="6" id="KW-0534">Nitrate assimilation</keyword>
<feature type="domain" description="Major facilitator superfamily (MFS) profile" evidence="9">
    <location>
        <begin position="6"/>
        <end position="381"/>
    </location>
</feature>
<dbReference type="PANTHER" id="PTHR23515">
    <property type="entry name" value="HIGH-AFFINITY NITRATE TRANSPORTER 2.3"/>
    <property type="match status" value="1"/>
</dbReference>
<comment type="subcellular location">
    <subcellularLocation>
        <location evidence="1">Cell membrane</location>
        <topology evidence="1">Multi-pass membrane protein</topology>
    </subcellularLocation>
</comment>
<dbReference type="InterPro" id="IPR011701">
    <property type="entry name" value="MFS"/>
</dbReference>
<dbReference type="InterPro" id="IPR036259">
    <property type="entry name" value="MFS_trans_sf"/>
</dbReference>
<keyword evidence="4 8" id="KW-0812">Transmembrane</keyword>
<feature type="transmembrane region" description="Helical" evidence="8">
    <location>
        <begin position="95"/>
        <end position="116"/>
    </location>
</feature>
<dbReference type="InterPro" id="IPR020846">
    <property type="entry name" value="MFS_dom"/>
</dbReference>
<gene>
    <name evidence="10" type="ORF">J2T15_003598</name>
</gene>
<feature type="transmembrane region" description="Helical" evidence="8">
    <location>
        <begin position="293"/>
        <end position="312"/>
    </location>
</feature>
<evidence type="ECO:0000313" key="11">
    <source>
        <dbReference type="Proteomes" id="UP001229346"/>
    </source>
</evidence>
<feature type="transmembrane region" description="Helical" evidence="8">
    <location>
        <begin position="72"/>
        <end position="89"/>
    </location>
</feature>
<organism evidence="10 11">
    <name type="scientific">Paenibacillus harenae</name>
    <dbReference type="NCBI Taxonomy" id="306543"/>
    <lineage>
        <taxon>Bacteria</taxon>
        <taxon>Bacillati</taxon>
        <taxon>Bacillota</taxon>
        <taxon>Bacilli</taxon>
        <taxon>Bacillales</taxon>
        <taxon>Paenibacillaceae</taxon>
        <taxon>Paenibacillus</taxon>
    </lineage>
</organism>
<evidence type="ECO:0000256" key="2">
    <source>
        <dbReference type="ARBA" id="ARBA00008432"/>
    </source>
</evidence>
<evidence type="ECO:0000256" key="3">
    <source>
        <dbReference type="ARBA" id="ARBA00022448"/>
    </source>
</evidence>
<name>A0ABT9U568_PAEHA</name>
<dbReference type="CDD" id="cd17341">
    <property type="entry name" value="MFS_NRT2_like"/>
    <property type="match status" value="1"/>
</dbReference>
<keyword evidence="3" id="KW-0813">Transport</keyword>
<dbReference type="SUPFAM" id="SSF103473">
    <property type="entry name" value="MFS general substrate transporter"/>
    <property type="match status" value="1"/>
</dbReference>
<dbReference type="InterPro" id="IPR044772">
    <property type="entry name" value="NO3_transporter"/>
</dbReference>
<evidence type="ECO:0000256" key="5">
    <source>
        <dbReference type="ARBA" id="ARBA00022989"/>
    </source>
</evidence>
<feature type="transmembrane region" description="Helical" evidence="8">
    <location>
        <begin position="7"/>
        <end position="24"/>
    </location>
</feature>
<keyword evidence="7 8" id="KW-0472">Membrane</keyword>
<dbReference type="PROSITE" id="PS50850">
    <property type="entry name" value="MFS"/>
    <property type="match status" value="1"/>
</dbReference>
<feature type="transmembrane region" description="Helical" evidence="8">
    <location>
        <begin position="268"/>
        <end position="287"/>
    </location>
</feature>
<dbReference type="Gene3D" id="1.20.1250.20">
    <property type="entry name" value="MFS general substrate transporter like domains"/>
    <property type="match status" value="2"/>
</dbReference>
<evidence type="ECO:0000256" key="7">
    <source>
        <dbReference type="ARBA" id="ARBA00023136"/>
    </source>
</evidence>
<feature type="transmembrane region" description="Helical" evidence="8">
    <location>
        <begin position="128"/>
        <end position="150"/>
    </location>
</feature>
<dbReference type="Proteomes" id="UP001229346">
    <property type="component" value="Unassembled WGS sequence"/>
</dbReference>
<keyword evidence="11" id="KW-1185">Reference proteome</keyword>
<proteinExistence type="inferred from homology"/>
<sequence>MNQTKALVLSTLAMTVSFMIWSVFSPIAGQLQQLYDLSTLEKSVLVSTPVLLGSIMRIPMGIVTDRLGGRKVFTITMLFLILPMVAAGFVGSYAWMLLCALFIGMAGSTFAISLTFVSKWYPPHKQGFILGIAGLGNLGSAGANFLIPTVSEKFGISWVFFGLAVCITVMAFVFYAFTKDSPNKTERKTLRQSLSVTKEKSTWHLSIFYFLTFGGFVAFSVYLPTLLIELFQLNAIDAGLRTAGFVLAATLIRPAGGYLADRFGSKKVLMVVFIGIGASALLLSIALEHFVNFSIICLLLSMLLGLGNGAVFKMVPEVSSGNTGAVTGFVGAAGGIGGFFPPIVLGMVKDATGGYNLGFILMAVFAVACLILQYSAARPKQPGVKNKMEYSA</sequence>
<evidence type="ECO:0000256" key="4">
    <source>
        <dbReference type="ARBA" id="ARBA00022692"/>
    </source>
</evidence>
<evidence type="ECO:0000313" key="10">
    <source>
        <dbReference type="EMBL" id="MDQ0114143.1"/>
    </source>
</evidence>
<dbReference type="Pfam" id="PF07690">
    <property type="entry name" value="MFS_1"/>
    <property type="match status" value="1"/>
</dbReference>
<evidence type="ECO:0000256" key="1">
    <source>
        <dbReference type="ARBA" id="ARBA00004651"/>
    </source>
</evidence>
<reference evidence="10 11" key="1">
    <citation type="submission" date="2023-07" db="EMBL/GenBank/DDBJ databases">
        <title>Sorghum-associated microbial communities from plants grown in Nebraska, USA.</title>
        <authorList>
            <person name="Schachtman D."/>
        </authorList>
    </citation>
    <scope>NUCLEOTIDE SEQUENCE [LARGE SCALE GENOMIC DNA]</scope>
    <source>
        <strain evidence="10 11">CC482</strain>
    </source>
</reference>
<accession>A0ABT9U568</accession>
<comment type="caution">
    <text evidence="10">The sequence shown here is derived from an EMBL/GenBank/DDBJ whole genome shotgun (WGS) entry which is preliminary data.</text>
</comment>
<feature type="transmembrane region" description="Helical" evidence="8">
    <location>
        <begin position="207"/>
        <end position="226"/>
    </location>
</feature>
<feature type="transmembrane region" description="Helical" evidence="8">
    <location>
        <begin position="156"/>
        <end position="178"/>
    </location>
</feature>
<dbReference type="RefSeq" id="WP_307205464.1">
    <property type="nucleotide sequence ID" value="NZ_JAUSSU010000007.1"/>
</dbReference>
<protein>
    <submittedName>
        <fullName evidence="10">NNP family nitrate/nitrite transporter-like MFS transporter</fullName>
    </submittedName>
</protein>
<feature type="transmembrane region" description="Helical" evidence="8">
    <location>
        <begin position="324"/>
        <end position="345"/>
    </location>
</feature>
<dbReference type="EMBL" id="JAUSSU010000007">
    <property type="protein sequence ID" value="MDQ0114143.1"/>
    <property type="molecule type" value="Genomic_DNA"/>
</dbReference>
<evidence type="ECO:0000259" key="9">
    <source>
        <dbReference type="PROSITE" id="PS50850"/>
    </source>
</evidence>
<evidence type="ECO:0000256" key="6">
    <source>
        <dbReference type="ARBA" id="ARBA00023063"/>
    </source>
</evidence>